<proteinExistence type="predicted"/>
<comment type="caution">
    <text evidence="1">The sequence shown here is derived from an EMBL/GenBank/DDBJ whole genome shotgun (WGS) entry which is preliminary data.</text>
</comment>
<dbReference type="Proteomes" id="UP000070376">
    <property type="component" value="Unassembled WGS sequence"/>
</dbReference>
<sequence>MPGAQPMCLPRMAGKGEDFKMELVLYTRKQCPLCAEAKEQLQLLQKEIPFRLIEKDIEACDAWTEKYGLMIPVIEYKGELLGYGRIHLFAIKERLHEIHEQ</sequence>
<evidence type="ECO:0000313" key="1">
    <source>
        <dbReference type="EMBL" id="KWZ76918.1"/>
    </source>
</evidence>
<dbReference type="PATRIC" id="fig|1398.22.peg.3592"/>
<dbReference type="Gene3D" id="3.40.30.10">
    <property type="entry name" value="Glutaredoxin"/>
    <property type="match status" value="1"/>
</dbReference>
<dbReference type="SUPFAM" id="SSF52833">
    <property type="entry name" value="Thioredoxin-like"/>
    <property type="match status" value="1"/>
</dbReference>
<dbReference type="AlphaFoldDB" id="A0A133KBF4"/>
<reference evidence="2" key="1">
    <citation type="submission" date="2016-01" db="EMBL/GenBank/DDBJ databases">
        <authorList>
            <person name="Mitreva M."/>
            <person name="Pepin K.H."/>
            <person name="Mihindukulasuriya K.A."/>
            <person name="Fulton R."/>
            <person name="Fronick C."/>
            <person name="O'Laughlin M."/>
            <person name="Miner T."/>
            <person name="Herter B."/>
            <person name="Rosa B.A."/>
            <person name="Cordes M."/>
            <person name="Tomlinson C."/>
            <person name="Wollam A."/>
            <person name="Palsikar V.B."/>
            <person name="Mardis E.R."/>
            <person name="Wilson R.K."/>
        </authorList>
    </citation>
    <scope>NUCLEOTIDE SEQUENCE [LARGE SCALE GENOMIC DNA]</scope>
    <source>
        <strain evidence="2">GED7749B</strain>
    </source>
</reference>
<dbReference type="EMBL" id="LRPN01000184">
    <property type="protein sequence ID" value="KWZ76918.1"/>
    <property type="molecule type" value="Genomic_DNA"/>
</dbReference>
<dbReference type="InterPro" id="IPR052565">
    <property type="entry name" value="Glutaredoxin-like_YDR286C"/>
</dbReference>
<dbReference type="InterPro" id="IPR008554">
    <property type="entry name" value="Glutaredoxin-like"/>
</dbReference>
<evidence type="ECO:0000313" key="2">
    <source>
        <dbReference type="Proteomes" id="UP000070376"/>
    </source>
</evidence>
<protein>
    <submittedName>
        <fullName evidence="1">Glutaredoxin-like protein</fullName>
    </submittedName>
</protein>
<accession>A0A133KBF4</accession>
<dbReference type="InterPro" id="IPR036249">
    <property type="entry name" value="Thioredoxin-like_sf"/>
</dbReference>
<dbReference type="Pfam" id="PF05768">
    <property type="entry name" value="Glrx-like"/>
    <property type="match status" value="1"/>
</dbReference>
<dbReference type="PANTHER" id="PTHR33558">
    <property type="entry name" value="GLUTAREDOXIN-LIKE PROTEIN C5ORF63 HOMOLOG"/>
    <property type="match status" value="1"/>
</dbReference>
<organism evidence="1 2">
    <name type="scientific">Heyndrickxia coagulans</name>
    <name type="common">Weizmannia coagulans</name>
    <dbReference type="NCBI Taxonomy" id="1398"/>
    <lineage>
        <taxon>Bacteria</taxon>
        <taxon>Bacillati</taxon>
        <taxon>Bacillota</taxon>
        <taxon>Bacilli</taxon>
        <taxon>Bacillales</taxon>
        <taxon>Bacillaceae</taxon>
        <taxon>Heyndrickxia</taxon>
    </lineage>
</organism>
<gene>
    <name evidence="1" type="ORF">HMPREF3213_03585</name>
</gene>
<name>A0A133KBF4_HEYCO</name>
<dbReference type="PANTHER" id="PTHR33558:SF1">
    <property type="entry name" value="GLUTAREDOXIN-LIKE PROTEIN C5ORF63 HOMOLOG"/>
    <property type="match status" value="1"/>
</dbReference>